<dbReference type="EMBL" id="DXGC01000113">
    <property type="protein sequence ID" value="HIW92596.1"/>
    <property type="molecule type" value="Genomic_DNA"/>
</dbReference>
<dbReference type="SUPFAM" id="SSF46689">
    <property type="entry name" value="Homeodomain-like"/>
    <property type="match status" value="1"/>
</dbReference>
<dbReference type="GO" id="GO:0003700">
    <property type="term" value="F:DNA-binding transcription factor activity"/>
    <property type="evidence" value="ECO:0007669"/>
    <property type="project" value="TreeGrafter"/>
</dbReference>
<accession>A0A9D1UN22</accession>
<sequence length="203" mass="23113">MNRNIGRPRGTVHGRTVPDRALEAATSLFARQGYEGTSLQQVADTIGVTKGALYHYFPSKEELLYEIYGGVLRRQIENLTRFAESEAPISDRLRAAARDVISSTFDNLEGMTIFFRSLHQLSDDRQKAVRQERRRYHEVFRGMIEEGQRTGTFRDDVPAEIAADAFFGSVHHLPTWYQPQGRHSADEITDAFAELLLRSLSPR</sequence>
<dbReference type="Proteomes" id="UP000824190">
    <property type="component" value="Unassembled WGS sequence"/>
</dbReference>
<dbReference type="InterPro" id="IPR001647">
    <property type="entry name" value="HTH_TetR"/>
</dbReference>
<dbReference type="SUPFAM" id="SSF48498">
    <property type="entry name" value="Tetracyclin repressor-like, C-terminal domain"/>
    <property type="match status" value="1"/>
</dbReference>
<keyword evidence="1" id="KW-0678">Repressor</keyword>
<evidence type="ECO:0000256" key="1">
    <source>
        <dbReference type="ARBA" id="ARBA00022491"/>
    </source>
</evidence>
<evidence type="ECO:0000256" key="3">
    <source>
        <dbReference type="ARBA" id="ARBA00023125"/>
    </source>
</evidence>
<proteinExistence type="predicted"/>
<reference evidence="7" key="2">
    <citation type="submission" date="2021-04" db="EMBL/GenBank/DDBJ databases">
        <authorList>
            <person name="Gilroy R."/>
        </authorList>
    </citation>
    <scope>NUCLEOTIDE SEQUENCE</scope>
    <source>
        <strain evidence="7">CHK32-1732</strain>
    </source>
</reference>
<evidence type="ECO:0000256" key="5">
    <source>
        <dbReference type="PROSITE-ProRule" id="PRU00335"/>
    </source>
</evidence>
<evidence type="ECO:0000259" key="6">
    <source>
        <dbReference type="PROSITE" id="PS50977"/>
    </source>
</evidence>
<dbReference type="InterPro" id="IPR050109">
    <property type="entry name" value="HTH-type_TetR-like_transc_reg"/>
</dbReference>
<keyword evidence="3 5" id="KW-0238">DNA-binding</keyword>
<dbReference type="InterPro" id="IPR041490">
    <property type="entry name" value="KstR2_TetR_C"/>
</dbReference>
<feature type="domain" description="HTH tetR-type" evidence="6">
    <location>
        <begin position="15"/>
        <end position="75"/>
    </location>
</feature>
<evidence type="ECO:0000256" key="4">
    <source>
        <dbReference type="ARBA" id="ARBA00023163"/>
    </source>
</evidence>
<dbReference type="PANTHER" id="PTHR30055:SF175">
    <property type="entry name" value="HTH-TYPE TRANSCRIPTIONAL REPRESSOR KSTR2"/>
    <property type="match status" value="1"/>
</dbReference>
<comment type="caution">
    <text evidence="7">The sequence shown here is derived from an EMBL/GenBank/DDBJ whole genome shotgun (WGS) entry which is preliminary data.</text>
</comment>
<evidence type="ECO:0000313" key="7">
    <source>
        <dbReference type="EMBL" id="HIW92596.1"/>
    </source>
</evidence>
<protein>
    <submittedName>
        <fullName evidence="7">TetR/AcrR family transcriptional regulator</fullName>
    </submittedName>
</protein>
<dbReference type="PROSITE" id="PS01081">
    <property type="entry name" value="HTH_TETR_1"/>
    <property type="match status" value="1"/>
</dbReference>
<dbReference type="InterPro" id="IPR036271">
    <property type="entry name" value="Tet_transcr_reg_TetR-rel_C_sf"/>
</dbReference>
<name>A0A9D1UN22_9CORY</name>
<dbReference type="Pfam" id="PF00440">
    <property type="entry name" value="TetR_N"/>
    <property type="match status" value="1"/>
</dbReference>
<gene>
    <name evidence="7" type="ORF">H9870_13165</name>
</gene>
<reference evidence="7" key="1">
    <citation type="journal article" date="2021" name="PeerJ">
        <title>Extensive microbial diversity within the chicken gut microbiome revealed by metagenomics and culture.</title>
        <authorList>
            <person name="Gilroy R."/>
            <person name="Ravi A."/>
            <person name="Getino M."/>
            <person name="Pursley I."/>
            <person name="Horton D.L."/>
            <person name="Alikhan N.F."/>
            <person name="Baker D."/>
            <person name="Gharbi K."/>
            <person name="Hall N."/>
            <person name="Watson M."/>
            <person name="Adriaenssens E.M."/>
            <person name="Foster-Nyarko E."/>
            <person name="Jarju S."/>
            <person name="Secka A."/>
            <person name="Antonio M."/>
            <person name="Oren A."/>
            <person name="Chaudhuri R.R."/>
            <person name="La Ragione R."/>
            <person name="Hildebrand F."/>
            <person name="Pallen M.J."/>
        </authorList>
    </citation>
    <scope>NUCLEOTIDE SEQUENCE</scope>
    <source>
        <strain evidence="7">CHK32-1732</strain>
    </source>
</reference>
<dbReference type="InterPro" id="IPR023772">
    <property type="entry name" value="DNA-bd_HTH_TetR-type_CS"/>
</dbReference>
<dbReference type="Gene3D" id="1.10.10.60">
    <property type="entry name" value="Homeodomain-like"/>
    <property type="match status" value="1"/>
</dbReference>
<dbReference type="InterPro" id="IPR009057">
    <property type="entry name" value="Homeodomain-like_sf"/>
</dbReference>
<dbReference type="GO" id="GO:0000976">
    <property type="term" value="F:transcription cis-regulatory region binding"/>
    <property type="evidence" value="ECO:0007669"/>
    <property type="project" value="TreeGrafter"/>
</dbReference>
<feature type="DNA-binding region" description="H-T-H motif" evidence="5">
    <location>
        <begin position="38"/>
        <end position="57"/>
    </location>
</feature>
<evidence type="ECO:0000313" key="8">
    <source>
        <dbReference type="Proteomes" id="UP000824190"/>
    </source>
</evidence>
<evidence type="ECO:0000256" key="2">
    <source>
        <dbReference type="ARBA" id="ARBA00023015"/>
    </source>
</evidence>
<keyword evidence="2" id="KW-0805">Transcription regulation</keyword>
<dbReference type="Pfam" id="PF17932">
    <property type="entry name" value="TetR_C_24"/>
    <property type="match status" value="1"/>
</dbReference>
<dbReference type="Gene3D" id="1.10.357.10">
    <property type="entry name" value="Tetracycline Repressor, domain 2"/>
    <property type="match status" value="1"/>
</dbReference>
<dbReference type="AlphaFoldDB" id="A0A9D1UN22"/>
<dbReference type="PANTHER" id="PTHR30055">
    <property type="entry name" value="HTH-TYPE TRANSCRIPTIONAL REGULATOR RUTR"/>
    <property type="match status" value="1"/>
</dbReference>
<keyword evidence="4" id="KW-0804">Transcription</keyword>
<dbReference type="PROSITE" id="PS50977">
    <property type="entry name" value="HTH_TETR_2"/>
    <property type="match status" value="1"/>
</dbReference>
<dbReference type="PRINTS" id="PR00455">
    <property type="entry name" value="HTHTETR"/>
</dbReference>
<organism evidence="7 8">
    <name type="scientific">Candidatus Corynebacterium avicola</name>
    <dbReference type="NCBI Taxonomy" id="2838527"/>
    <lineage>
        <taxon>Bacteria</taxon>
        <taxon>Bacillati</taxon>
        <taxon>Actinomycetota</taxon>
        <taxon>Actinomycetes</taxon>
        <taxon>Mycobacteriales</taxon>
        <taxon>Corynebacteriaceae</taxon>
        <taxon>Corynebacterium</taxon>
    </lineage>
</organism>